<organism evidence="1">
    <name type="scientific">Castor canadensis</name>
    <name type="common">American beaver</name>
    <dbReference type="NCBI Taxonomy" id="51338"/>
    <lineage>
        <taxon>Eukaryota</taxon>
        <taxon>Metazoa</taxon>
        <taxon>Chordata</taxon>
        <taxon>Craniata</taxon>
        <taxon>Vertebrata</taxon>
        <taxon>Euteleostomi</taxon>
        <taxon>Mammalia</taxon>
        <taxon>Eutheria</taxon>
        <taxon>Euarchontoglires</taxon>
        <taxon>Glires</taxon>
        <taxon>Rodentia</taxon>
        <taxon>Castorimorpha</taxon>
        <taxon>Castoridae</taxon>
        <taxon>Castor</taxon>
    </lineage>
</organism>
<accession>A0A8C0ZYJ1</accession>
<dbReference type="Ensembl" id="ENSCCNT00000037721.1">
    <property type="protein sequence ID" value="ENSCCNP00000029910.1"/>
    <property type="gene ID" value="ENSCCNG00000028687.1"/>
</dbReference>
<evidence type="ECO:0000313" key="1">
    <source>
        <dbReference type="Ensembl" id="ENSCCNP00000029910.1"/>
    </source>
</evidence>
<reference evidence="1" key="1">
    <citation type="submission" date="2023-09" db="UniProtKB">
        <authorList>
            <consortium name="Ensembl"/>
        </authorList>
    </citation>
    <scope>IDENTIFICATION</scope>
</reference>
<dbReference type="AlphaFoldDB" id="A0A8C0ZYJ1"/>
<proteinExistence type="predicted"/>
<sequence length="113" mass="12150">VATKEKEEVRIAVEEFSGQRSVRRPTYGVISTADAQHRHSRLIHIPEGVIVVPVGIPADGETLGVTEEGLLKLSQGASCGIPDSNVTLIRYLLQVGQVSYRVLGGRGNSKCKV</sequence>
<protein>
    <submittedName>
        <fullName evidence="1">Uncharacterized protein</fullName>
    </submittedName>
</protein>
<name>A0A8C0ZYJ1_CASCN</name>